<proteinExistence type="predicted"/>
<protein>
    <submittedName>
        <fullName evidence="2">Uncharacterized protein</fullName>
    </submittedName>
</protein>
<gene>
    <name evidence="2" type="ORF">FFV09_15415</name>
</gene>
<dbReference type="RefSeq" id="WP_141448655.1">
    <property type="nucleotide sequence ID" value="NZ_CP041217.1"/>
</dbReference>
<dbReference type="AlphaFoldDB" id="A0A4Y6V0H9"/>
<feature type="transmembrane region" description="Helical" evidence="1">
    <location>
        <begin position="59"/>
        <end position="77"/>
    </location>
</feature>
<sequence>MLIYIMLGLMLLSAGFVAYRLKRDGAEYHFVENAGLMVVVLVAASALGGMAEAGDWFRYVRYVYAILTAAYIAYAAYAKYRGGTDGYGQ</sequence>
<dbReference type="EMBL" id="CP041217">
    <property type="protein sequence ID" value="QDH22111.1"/>
    <property type="molecule type" value="Genomic_DNA"/>
</dbReference>
<feature type="transmembrane region" description="Helical" evidence="1">
    <location>
        <begin position="28"/>
        <end position="47"/>
    </location>
</feature>
<dbReference type="KEGG" id="saca:FFV09_15415"/>
<accession>A0A4Y6V0H9</accession>
<reference evidence="2 3" key="1">
    <citation type="submission" date="2019-06" db="EMBL/GenBank/DDBJ databases">
        <title>Saccharibacillus brassicae sp. nov., an endophytic bacterium isolated from Chinese cabbage seeds (Brassica pekinensis).</title>
        <authorList>
            <person name="Jiang L."/>
            <person name="Lee J."/>
            <person name="Kim S.W."/>
        </authorList>
    </citation>
    <scope>NUCLEOTIDE SEQUENCE [LARGE SCALE GENOMIC DNA]</scope>
    <source>
        <strain evidence="3">KCTC 43072 / ATSA2</strain>
    </source>
</reference>
<dbReference type="Proteomes" id="UP000316968">
    <property type="component" value="Chromosome"/>
</dbReference>
<evidence type="ECO:0000313" key="3">
    <source>
        <dbReference type="Proteomes" id="UP000316968"/>
    </source>
</evidence>
<evidence type="ECO:0000313" key="2">
    <source>
        <dbReference type="EMBL" id="QDH22111.1"/>
    </source>
</evidence>
<keyword evidence="1" id="KW-0472">Membrane</keyword>
<keyword evidence="1" id="KW-0812">Transmembrane</keyword>
<name>A0A4Y6V0H9_SACBS</name>
<keyword evidence="1" id="KW-1133">Transmembrane helix</keyword>
<keyword evidence="3" id="KW-1185">Reference proteome</keyword>
<evidence type="ECO:0000256" key="1">
    <source>
        <dbReference type="SAM" id="Phobius"/>
    </source>
</evidence>
<organism evidence="2 3">
    <name type="scientific">Saccharibacillus brassicae</name>
    <dbReference type="NCBI Taxonomy" id="2583377"/>
    <lineage>
        <taxon>Bacteria</taxon>
        <taxon>Bacillati</taxon>
        <taxon>Bacillota</taxon>
        <taxon>Bacilli</taxon>
        <taxon>Bacillales</taxon>
        <taxon>Paenibacillaceae</taxon>
        <taxon>Saccharibacillus</taxon>
    </lineage>
</organism>